<dbReference type="GO" id="GO:1904680">
    <property type="term" value="F:peptide transmembrane transporter activity"/>
    <property type="evidence" value="ECO:0007669"/>
    <property type="project" value="TreeGrafter"/>
</dbReference>
<dbReference type="OrthoDB" id="9803988at2"/>
<dbReference type="Proteomes" id="UP000237889">
    <property type="component" value="Chromosome"/>
</dbReference>
<dbReference type="KEGG" id="phr:C6569_04345"/>
<dbReference type="EMBL" id="CP027668">
    <property type="protein sequence ID" value="AVO44352.1"/>
    <property type="molecule type" value="Genomic_DNA"/>
</dbReference>
<sequence length="550" mass="61001">MNADIPSTADAQERTLTKPTTHLTRRSVVAALSTLPAAGLAGRASPAAAQAAPRKGGTMIMVMQSEPPALLSFVNSSSIALTGRTTEGLLQYDDNLKPLPSLATAWEVSPDGLTYTFQLRQGVKWHDGKDFTAEDVIFSIQTVKRLHPRGRSTFQFVSSIEAPTPHTVVLKLSKPTPFLLTALAAMETAIVPKHVYGDADPLSHPNNTAPIGTGPYVFKEWVRGSHAIWERNPDYWDKDGAYLDRLIVRFILDPAARTIAFETSSVHVGYRTPVPHRDVERLKALPHIRFEPKGYAYDPPNIIIAEFNLDNPYLKNLKVRQAIAHCVDRAALCRIVFFGNALPSASPVVPYHKDFHDARPSPYPFNVNAAQKLLDEAGYPRRGNAMRFTINIDYTGEDQRPVAEFLRSSLARAGIGLDLRSQDMGTLVRRVYTDRDFGVHLASISNLFDPNVGVQRLYWSKNYLRGVPFSNGTHYSNAEVDALLEQASIEPDKDKRITAWMRVQEIVKTELPNLPLAMATWQTIHHVAAQGHTVNAEGFEGTFSKAFMAE</sequence>
<dbReference type="GO" id="GO:0043190">
    <property type="term" value="C:ATP-binding cassette (ABC) transporter complex"/>
    <property type="evidence" value="ECO:0007669"/>
    <property type="project" value="InterPro"/>
</dbReference>
<evidence type="ECO:0000256" key="2">
    <source>
        <dbReference type="ARBA" id="ARBA00005695"/>
    </source>
</evidence>
<feature type="region of interest" description="Disordered" evidence="5">
    <location>
        <begin position="1"/>
        <end position="20"/>
    </location>
</feature>
<dbReference type="GO" id="GO:0015833">
    <property type="term" value="P:peptide transport"/>
    <property type="evidence" value="ECO:0007669"/>
    <property type="project" value="TreeGrafter"/>
</dbReference>
<dbReference type="AlphaFoldDB" id="A0A2S0N873"/>
<dbReference type="InterPro" id="IPR039424">
    <property type="entry name" value="SBP_5"/>
</dbReference>
<comment type="subcellular location">
    <subcellularLocation>
        <location evidence="1">Periplasm</location>
    </subcellularLocation>
</comment>
<gene>
    <name evidence="7" type="ORF">C6569_04345</name>
</gene>
<dbReference type="Gene3D" id="3.10.105.10">
    <property type="entry name" value="Dipeptide-binding Protein, Domain 3"/>
    <property type="match status" value="1"/>
</dbReference>
<dbReference type="PROSITE" id="PS51318">
    <property type="entry name" value="TAT"/>
    <property type="match status" value="1"/>
</dbReference>
<evidence type="ECO:0000256" key="5">
    <source>
        <dbReference type="SAM" id="MobiDB-lite"/>
    </source>
</evidence>
<evidence type="ECO:0000256" key="4">
    <source>
        <dbReference type="ARBA" id="ARBA00022729"/>
    </source>
</evidence>
<name>A0A2S0N873_9HYPH</name>
<dbReference type="PANTHER" id="PTHR30290">
    <property type="entry name" value="PERIPLASMIC BINDING COMPONENT OF ABC TRANSPORTER"/>
    <property type="match status" value="1"/>
</dbReference>
<protein>
    <submittedName>
        <fullName evidence="7">ABC transporter substrate-binding protein</fullName>
    </submittedName>
</protein>
<keyword evidence="3" id="KW-0813">Transport</keyword>
<dbReference type="PANTHER" id="PTHR30290:SF9">
    <property type="entry name" value="OLIGOPEPTIDE-BINDING PROTEIN APPA"/>
    <property type="match status" value="1"/>
</dbReference>
<evidence type="ECO:0000256" key="1">
    <source>
        <dbReference type="ARBA" id="ARBA00004418"/>
    </source>
</evidence>
<evidence type="ECO:0000313" key="8">
    <source>
        <dbReference type="Proteomes" id="UP000237889"/>
    </source>
</evidence>
<proteinExistence type="inferred from homology"/>
<evidence type="ECO:0000313" key="7">
    <source>
        <dbReference type="EMBL" id="AVO44352.1"/>
    </source>
</evidence>
<reference evidence="7 8" key="1">
    <citation type="submission" date="2018-03" db="EMBL/GenBank/DDBJ databases">
        <title>Genome sequencing of Phreatobacter sp.</title>
        <authorList>
            <person name="Kim S.-J."/>
            <person name="Heo J."/>
            <person name="Kwon S.-W."/>
        </authorList>
    </citation>
    <scope>NUCLEOTIDE SEQUENCE [LARGE SCALE GENOMIC DNA]</scope>
    <source>
        <strain evidence="7 8">S-12</strain>
    </source>
</reference>
<keyword evidence="4" id="KW-0732">Signal</keyword>
<dbReference type="GO" id="GO:0030288">
    <property type="term" value="C:outer membrane-bounded periplasmic space"/>
    <property type="evidence" value="ECO:0007669"/>
    <property type="project" value="UniProtKB-ARBA"/>
</dbReference>
<dbReference type="CDD" id="cd08517">
    <property type="entry name" value="PBP2_NikA_DppA_OppA_like_13"/>
    <property type="match status" value="1"/>
</dbReference>
<dbReference type="SUPFAM" id="SSF53850">
    <property type="entry name" value="Periplasmic binding protein-like II"/>
    <property type="match status" value="1"/>
</dbReference>
<dbReference type="InterPro" id="IPR030678">
    <property type="entry name" value="Peptide/Ni-bd"/>
</dbReference>
<dbReference type="Gene3D" id="3.40.190.10">
    <property type="entry name" value="Periplasmic binding protein-like II"/>
    <property type="match status" value="1"/>
</dbReference>
<evidence type="ECO:0000256" key="3">
    <source>
        <dbReference type="ARBA" id="ARBA00022448"/>
    </source>
</evidence>
<evidence type="ECO:0000259" key="6">
    <source>
        <dbReference type="Pfam" id="PF00496"/>
    </source>
</evidence>
<organism evidence="7 8">
    <name type="scientific">Phreatobacter cathodiphilus</name>
    <dbReference type="NCBI Taxonomy" id="1868589"/>
    <lineage>
        <taxon>Bacteria</taxon>
        <taxon>Pseudomonadati</taxon>
        <taxon>Pseudomonadota</taxon>
        <taxon>Alphaproteobacteria</taxon>
        <taxon>Hyphomicrobiales</taxon>
        <taxon>Phreatobacteraceae</taxon>
        <taxon>Phreatobacter</taxon>
    </lineage>
</organism>
<dbReference type="PIRSF" id="PIRSF002741">
    <property type="entry name" value="MppA"/>
    <property type="match status" value="1"/>
</dbReference>
<accession>A0A2S0N873</accession>
<comment type="similarity">
    <text evidence="2">Belongs to the bacterial solute-binding protein 5 family.</text>
</comment>
<feature type="domain" description="Solute-binding protein family 5" evidence="6">
    <location>
        <begin position="98"/>
        <end position="458"/>
    </location>
</feature>
<keyword evidence="8" id="KW-1185">Reference proteome</keyword>
<dbReference type="InterPro" id="IPR006311">
    <property type="entry name" value="TAT_signal"/>
</dbReference>
<dbReference type="Pfam" id="PF00496">
    <property type="entry name" value="SBP_bac_5"/>
    <property type="match status" value="1"/>
</dbReference>
<dbReference type="InterPro" id="IPR000914">
    <property type="entry name" value="SBP_5_dom"/>
</dbReference>